<accession>A0A8T5GEH9</accession>
<evidence type="ECO:0000313" key="1">
    <source>
        <dbReference type="EMBL" id="MBT4869946.1"/>
    </source>
</evidence>
<dbReference type="AlphaFoldDB" id="A0A8T5GEH9"/>
<reference evidence="1" key="1">
    <citation type="journal article" date="2021" name="ISME J.">
        <title>Mercury methylation by metabolically versatile and cosmopolitan marine bacteria.</title>
        <authorList>
            <person name="Lin H."/>
            <person name="Ascher D.B."/>
            <person name="Myung Y."/>
            <person name="Lamborg C.H."/>
            <person name="Hallam S.J."/>
            <person name="Gionfriddo C.M."/>
            <person name="Holt K.E."/>
            <person name="Moreau J.W."/>
        </authorList>
    </citation>
    <scope>NUCLEOTIDE SEQUENCE</scope>
    <source>
        <strain evidence="1">SI075_bin30</strain>
    </source>
</reference>
<evidence type="ECO:0000313" key="2">
    <source>
        <dbReference type="Proteomes" id="UP000722459"/>
    </source>
</evidence>
<organism evidence="1 2">
    <name type="scientific">Candidatus Iainarchaeum sp</name>
    <dbReference type="NCBI Taxonomy" id="3101447"/>
    <lineage>
        <taxon>Archaea</taxon>
        <taxon>Candidatus Iainarchaeota</taxon>
        <taxon>Candidatus Iainarchaeia</taxon>
        <taxon>Candidatus Iainarchaeales</taxon>
        <taxon>Candidatus Iainarchaeaceae</taxon>
        <taxon>Candidatus Iainarchaeum</taxon>
    </lineage>
</organism>
<gene>
    <name evidence="1" type="ORF">HON47_00020</name>
</gene>
<proteinExistence type="predicted"/>
<comment type="caution">
    <text evidence="1">The sequence shown here is derived from an EMBL/GenBank/DDBJ whole genome shotgun (WGS) entry which is preliminary data.</text>
</comment>
<name>A0A8T5GEH9_9ARCH</name>
<protein>
    <submittedName>
        <fullName evidence="1">Uncharacterized protein</fullName>
    </submittedName>
</protein>
<sequence>MLTVLENAYYKKVSIFKEPGETHKKVLLALLHEKKYFAKDELLCFANFDEELLEKTILDLEDVGVIKTEGWLVKVRENLFEEEAEGLLA</sequence>
<dbReference type="EMBL" id="JABJNZ010000001">
    <property type="protein sequence ID" value="MBT4869946.1"/>
    <property type="molecule type" value="Genomic_DNA"/>
</dbReference>
<dbReference type="Proteomes" id="UP000722459">
    <property type="component" value="Unassembled WGS sequence"/>
</dbReference>